<comment type="caution">
    <text evidence="1">The sequence shown here is derived from an EMBL/GenBank/DDBJ whole genome shotgun (WGS) entry which is preliminary data.</text>
</comment>
<name>A0A811KHA5_9BILA</name>
<evidence type="ECO:0008006" key="3">
    <source>
        <dbReference type="Google" id="ProtNLM"/>
    </source>
</evidence>
<proteinExistence type="predicted"/>
<reference evidence="1" key="1">
    <citation type="submission" date="2020-09" db="EMBL/GenBank/DDBJ databases">
        <authorList>
            <person name="Kikuchi T."/>
        </authorList>
    </citation>
    <scope>NUCLEOTIDE SEQUENCE</scope>
    <source>
        <strain evidence="1">SH1</strain>
    </source>
</reference>
<dbReference type="EMBL" id="CAJFCW020000003">
    <property type="protein sequence ID" value="CAG9103128.1"/>
    <property type="molecule type" value="Genomic_DNA"/>
</dbReference>
<gene>
    <name evidence="1" type="ORF">BOKJ2_LOCUS5722</name>
</gene>
<evidence type="ECO:0000313" key="1">
    <source>
        <dbReference type="EMBL" id="CAD5214696.1"/>
    </source>
</evidence>
<accession>A0A811KHA5</accession>
<dbReference type="Proteomes" id="UP000614601">
    <property type="component" value="Unassembled WGS sequence"/>
</dbReference>
<dbReference type="AlphaFoldDB" id="A0A811KHA5"/>
<keyword evidence="2" id="KW-1185">Reference proteome</keyword>
<protein>
    <recommendedName>
        <fullName evidence="3">Skp1_POZ domain-containing protein</fullName>
    </recommendedName>
</protein>
<dbReference type="Proteomes" id="UP000783686">
    <property type="component" value="Unassembled WGS sequence"/>
</dbReference>
<dbReference type="EMBL" id="CAJFDH010000003">
    <property type="protein sequence ID" value="CAD5214696.1"/>
    <property type="molecule type" value="Genomic_DNA"/>
</dbReference>
<dbReference type="InterPro" id="IPR011333">
    <property type="entry name" value="SKP1/BTB/POZ_sf"/>
</dbReference>
<dbReference type="Gene3D" id="3.30.710.10">
    <property type="entry name" value="Potassium Channel Kv1.1, Chain A"/>
    <property type="match status" value="1"/>
</dbReference>
<dbReference type="OrthoDB" id="10325037at2759"/>
<organism evidence="1 2">
    <name type="scientific">Bursaphelenchus okinawaensis</name>
    <dbReference type="NCBI Taxonomy" id="465554"/>
    <lineage>
        <taxon>Eukaryota</taxon>
        <taxon>Metazoa</taxon>
        <taxon>Ecdysozoa</taxon>
        <taxon>Nematoda</taxon>
        <taxon>Chromadorea</taxon>
        <taxon>Rhabditida</taxon>
        <taxon>Tylenchina</taxon>
        <taxon>Tylenchomorpha</taxon>
        <taxon>Aphelenchoidea</taxon>
        <taxon>Aphelenchoididae</taxon>
        <taxon>Bursaphelenchus</taxon>
    </lineage>
</organism>
<sequence>MVPMDVIKIADSLKHIMDEDDRNPADPCALPLIKSGVFKKILEWCLMREGLTEPDFDPKTRPQIKLCPQALSKAEEMFFDMPPHEMAELSRAADYLGIKSLQLYIHFISRFY</sequence>
<evidence type="ECO:0000313" key="2">
    <source>
        <dbReference type="Proteomes" id="UP000614601"/>
    </source>
</evidence>